<dbReference type="Gene3D" id="2.130.10.10">
    <property type="entry name" value="YVTN repeat-like/Quinoprotein amine dehydrogenase"/>
    <property type="match status" value="1"/>
</dbReference>
<dbReference type="PROSITE" id="PS50294">
    <property type="entry name" value="WD_REPEATS_REGION"/>
    <property type="match status" value="1"/>
</dbReference>
<evidence type="ECO:0000313" key="5">
    <source>
        <dbReference type="Proteomes" id="UP001174909"/>
    </source>
</evidence>
<dbReference type="InterPro" id="IPR015943">
    <property type="entry name" value="WD40/YVTN_repeat-like_dom_sf"/>
</dbReference>
<dbReference type="GO" id="GO:0034709">
    <property type="term" value="C:methylosome"/>
    <property type="evidence" value="ECO:0007669"/>
    <property type="project" value="TreeGrafter"/>
</dbReference>
<name>A0AA35SYX0_GEOBA</name>
<dbReference type="Proteomes" id="UP001174909">
    <property type="component" value="Unassembled WGS sequence"/>
</dbReference>
<accession>A0AA35SYX0</accession>
<dbReference type="InterPro" id="IPR036322">
    <property type="entry name" value="WD40_repeat_dom_sf"/>
</dbReference>
<evidence type="ECO:0000256" key="2">
    <source>
        <dbReference type="ARBA" id="ARBA00022490"/>
    </source>
</evidence>
<dbReference type="Pfam" id="PF00400">
    <property type="entry name" value="WD40"/>
    <property type="match status" value="4"/>
</dbReference>
<feature type="repeat" description="WD" evidence="3">
    <location>
        <begin position="235"/>
        <end position="277"/>
    </location>
</feature>
<dbReference type="PANTHER" id="PTHR46853">
    <property type="entry name" value="METHYLOSOME PROTEIN 50"/>
    <property type="match status" value="1"/>
</dbReference>
<keyword evidence="5" id="KW-1185">Reference proteome</keyword>
<dbReference type="PANTHER" id="PTHR46853:SF1">
    <property type="entry name" value="METHYLOSOME PROTEIN 50"/>
    <property type="match status" value="1"/>
</dbReference>
<comment type="subcellular location">
    <subcellularLocation>
        <location evidence="1">Cytoplasm</location>
    </subcellularLocation>
</comment>
<dbReference type="InterPro" id="IPR052139">
    <property type="entry name" value="Methylosome_Comp_WDR77"/>
</dbReference>
<evidence type="ECO:0000313" key="4">
    <source>
        <dbReference type="EMBL" id="CAI8038219.1"/>
    </source>
</evidence>
<gene>
    <name evidence="4" type="ORF">GBAR_LOCUS21311</name>
</gene>
<sequence>MSACLVPLHHFQVVAHNKDGWFLLGSSALTGKIWDGRLSVFSDYDDYLQCPNLEMISCDTQSGVNDALWLSDEGCLVAGTDSGCLKVYRLKQKTVDDAETHVQAHDDVIVGVALLAGGNETIVSVGLDSKVVISSIRQERVLHTYRGHSDAVLAVVSHPTSESIFITSSRDGCIRLWDTRKPRPASNLESHVGMCTSLAWSSSNKDKIATGCQNGRVCITDWRKWSENQSCLQKFQLHKRDVTKLAFAPWNCNVVASASEDTSVKVFSVTTESTIYSSSQHTDYVYGISWHPSKPCLLSCGWDSQLLLHHVTTDKPSAGTTVSMETSENCAVFKDHEQ</sequence>
<dbReference type="GO" id="GO:0007309">
    <property type="term" value="P:oocyte axis specification"/>
    <property type="evidence" value="ECO:0007669"/>
    <property type="project" value="TreeGrafter"/>
</dbReference>
<feature type="repeat" description="WD" evidence="3">
    <location>
        <begin position="145"/>
        <end position="187"/>
    </location>
</feature>
<evidence type="ECO:0000256" key="3">
    <source>
        <dbReference type="PROSITE-ProRule" id="PRU00221"/>
    </source>
</evidence>
<organism evidence="4 5">
    <name type="scientific">Geodia barretti</name>
    <name type="common">Barrett's horny sponge</name>
    <dbReference type="NCBI Taxonomy" id="519541"/>
    <lineage>
        <taxon>Eukaryota</taxon>
        <taxon>Metazoa</taxon>
        <taxon>Porifera</taxon>
        <taxon>Demospongiae</taxon>
        <taxon>Heteroscleromorpha</taxon>
        <taxon>Tetractinellida</taxon>
        <taxon>Astrophorina</taxon>
        <taxon>Geodiidae</taxon>
        <taxon>Geodia</taxon>
    </lineage>
</organism>
<reference evidence="4" key="1">
    <citation type="submission" date="2023-03" db="EMBL/GenBank/DDBJ databases">
        <authorList>
            <person name="Steffen K."/>
            <person name="Cardenas P."/>
        </authorList>
    </citation>
    <scope>NUCLEOTIDE SEQUENCE</scope>
</reference>
<keyword evidence="2" id="KW-0963">Cytoplasm</keyword>
<dbReference type="SMART" id="SM00320">
    <property type="entry name" value="WD40"/>
    <property type="match status" value="6"/>
</dbReference>
<dbReference type="AlphaFoldDB" id="A0AA35SYX0"/>
<evidence type="ECO:0000256" key="1">
    <source>
        <dbReference type="ARBA" id="ARBA00004496"/>
    </source>
</evidence>
<dbReference type="PROSITE" id="PS50082">
    <property type="entry name" value="WD_REPEATS_2"/>
    <property type="match status" value="2"/>
</dbReference>
<dbReference type="SUPFAM" id="SSF50978">
    <property type="entry name" value="WD40 repeat-like"/>
    <property type="match status" value="1"/>
</dbReference>
<protein>
    <submittedName>
        <fullName evidence="4">Methylosome protein 50</fullName>
    </submittedName>
</protein>
<dbReference type="InterPro" id="IPR001680">
    <property type="entry name" value="WD40_rpt"/>
</dbReference>
<comment type="caution">
    <text evidence="4">The sequence shown here is derived from an EMBL/GenBank/DDBJ whole genome shotgun (WGS) entry which is preliminary data.</text>
</comment>
<proteinExistence type="predicted"/>
<dbReference type="EMBL" id="CASHTH010002986">
    <property type="protein sequence ID" value="CAI8038219.1"/>
    <property type="molecule type" value="Genomic_DNA"/>
</dbReference>
<keyword evidence="3" id="KW-0853">WD repeat</keyword>